<name>A0A4U0X8S9_9PEZI</name>
<dbReference type="InterPro" id="IPR011701">
    <property type="entry name" value="MFS"/>
</dbReference>
<feature type="transmembrane region" description="Helical" evidence="6">
    <location>
        <begin position="112"/>
        <end position="132"/>
    </location>
</feature>
<keyword evidence="4 6" id="KW-0472">Membrane</keyword>
<dbReference type="InterPro" id="IPR036259">
    <property type="entry name" value="MFS_trans_sf"/>
</dbReference>
<evidence type="ECO:0000256" key="3">
    <source>
        <dbReference type="ARBA" id="ARBA00022989"/>
    </source>
</evidence>
<dbReference type="STRING" id="329884.A0A4U0X8S9"/>
<keyword evidence="3 6" id="KW-1133">Transmembrane helix</keyword>
<evidence type="ECO:0000256" key="4">
    <source>
        <dbReference type="ARBA" id="ARBA00023136"/>
    </source>
</evidence>
<organism evidence="8 9">
    <name type="scientific">Friedmanniomyces simplex</name>
    <dbReference type="NCBI Taxonomy" id="329884"/>
    <lineage>
        <taxon>Eukaryota</taxon>
        <taxon>Fungi</taxon>
        <taxon>Dikarya</taxon>
        <taxon>Ascomycota</taxon>
        <taxon>Pezizomycotina</taxon>
        <taxon>Dothideomycetes</taxon>
        <taxon>Dothideomycetidae</taxon>
        <taxon>Mycosphaerellales</taxon>
        <taxon>Teratosphaeriaceae</taxon>
        <taxon>Friedmanniomyces</taxon>
    </lineage>
</organism>
<reference evidence="8 9" key="1">
    <citation type="submission" date="2017-03" db="EMBL/GenBank/DDBJ databases">
        <title>Genomes of endolithic fungi from Antarctica.</title>
        <authorList>
            <person name="Coleine C."/>
            <person name="Masonjones S."/>
            <person name="Stajich J.E."/>
        </authorList>
    </citation>
    <scope>NUCLEOTIDE SEQUENCE [LARGE SCALE GENOMIC DNA]</scope>
    <source>
        <strain evidence="8 9">CCFEE 5184</strain>
    </source>
</reference>
<feature type="transmembrane region" description="Helical" evidence="6">
    <location>
        <begin position="423"/>
        <end position="444"/>
    </location>
</feature>
<dbReference type="OrthoDB" id="5410178at2759"/>
<dbReference type="GO" id="GO:0016020">
    <property type="term" value="C:membrane"/>
    <property type="evidence" value="ECO:0007669"/>
    <property type="project" value="UniProtKB-SubCell"/>
</dbReference>
<accession>A0A4U0X8S9</accession>
<dbReference type="SUPFAM" id="SSF103473">
    <property type="entry name" value="MFS general substrate transporter"/>
    <property type="match status" value="1"/>
</dbReference>
<comment type="caution">
    <text evidence="8">The sequence shown here is derived from an EMBL/GenBank/DDBJ whole genome shotgun (WGS) entry which is preliminary data.</text>
</comment>
<feature type="transmembrane region" description="Helical" evidence="6">
    <location>
        <begin position="302"/>
        <end position="325"/>
    </location>
</feature>
<keyword evidence="2 6" id="KW-0812">Transmembrane</keyword>
<feature type="domain" description="Major facilitator superfamily (MFS) profile" evidence="7">
    <location>
        <begin position="71"/>
        <end position="511"/>
    </location>
</feature>
<dbReference type="AlphaFoldDB" id="A0A4U0X8S9"/>
<dbReference type="PROSITE" id="PS50850">
    <property type="entry name" value="MFS"/>
    <property type="match status" value="1"/>
</dbReference>
<feature type="transmembrane region" description="Helical" evidence="6">
    <location>
        <begin position="144"/>
        <end position="162"/>
    </location>
</feature>
<evidence type="ECO:0000313" key="9">
    <source>
        <dbReference type="Proteomes" id="UP000309340"/>
    </source>
</evidence>
<dbReference type="Pfam" id="PF07690">
    <property type="entry name" value="MFS_1"/>
    <property type="match status" value="1"/>
</dbReference>
<dbReference type="GO" id="GO:0022857">
    <property type="term" value="F:transmembrane transporter activity"/>
    <property type="evidence" value="ECO:0007669"/>
    <property type="project" value="InterPro"/>
</dbReference>
<dbReference type="Gene3D" id="1.20.1250.20">
    <property type="entry name" value="MFS general substrate transporter like domains"/>
    <property type="match status" value="1"/>
</dbReference>
<evidence type="ECO:0000256" key="5">
    <source>
        <dbReference type="SAM" id="MobiDB-lite"/>
    </source>
</evidence>
<protein>
    <recommendedName>
        <fullName evidence="7">Major facilitator superfamily (MFS) profile domain-containing protein</fullName>
    </recommendedName>
</protein>
<sequence>MENQWTSRCGSSATLCEHPGSNTSSTTCLKQHIDIPRRVSDALDARGFNVSSEGLVTWQAGSRSHPRNWSLLRKSYDSGLICFLEFWMTLISNTGSATSEAAQDELGISRELGVFCFVTVYLLGQALGGLVLPPMAESFGGRTIYVVTTLLFGVCCLVIALVPTLPAIVVGRAISGALSAMPAVVAAGSLENMFDAKGRIYLIHIWISGAVLGLALAPPVATYISASSLRWPAVYGVAAIVTFACTLLCLLMEESRPSQVLHQQVRKVSKQAEFDQLSAGAASLPTISEFVRTSLWQPIRLFFTEPIVAAVSVMAATVYGVIYLFSEALSTVYVDGFGLKGRPASLVILALAVGTALTFLPRIYDIRIANKIHKTGKQIEPEDKLFGFYVAAPVLAIGLWWFASTFDNVLSGYLTDSYASYAASANAPMAFLRAILSGVFPLFGRQLFSKMGNNNALFMLAWLATCFCGVAVWFAFYGKQLRQRSPFASEGSNLSEKGSETCLAEEGTGVV</sequence>
<evidence type="ECO:0000256" key="6">
    <source>
        <dbReference type="SAM" id="Phobius"/>
    </source>
</evidence>
<feature type="transmembrane region" description="Helical" evidence="6">
    <location>
        <begin position="345"/>
        <end position="364"/>
    </location>
</feature>
<dbReference type="InterPro" id="IPR020846">
    <property type="entry name" value="MFS_dom"/>
</dbReference>
<evidence type="ECO:0000256" key="2">
    <source>
        <dbReference type="ARBA" id="ARBA00022692"/>
    </source>
</evidence>
<evidence type="ECO:0000313" key="8">
    <source>
        <dbReference type="EMBL" id="TKA72980.1"/>
    </source>
</evidence>
<gene>
    <name evidence="8" type="ORF">B0A55_05301</name>
</gene>
<evidence type="ECO:0000259" key="7">
    <source>
        <dbReference type="PROSITE" id="PS50850"/>
    </source>
</evidence>
<feature type="transmembrane region" description="Helical" evidence="6">
    <location>
        <begin position="233"/>
        <end position="252"/>
    </location>
</feature>
<dbReference type="Proteomes" id="UP000309340">
    <property type="component" value="Unassembled WGS sequence"/>
</dbReference>
<dbReference type="PANTHER" id="PTHR23502:SF157">
    <property type="entry name" value="MAJOR FACILITATOR SUPERFAMILY (MFS) PROFILE DOMAIN-CONTAINING PROTEIN-RELATED"/>
    <property type="match status" value="1"/>
</dbReference>
<proteinExistence type="predicted"/>
<dbReference type="EMBL" id="NAJQ01000285">
    <property type="protein sequence ID" value="TKA72980.1"/>
    <property type="molecule type" value="Genomic_DNA"/>
</dbReference>
<keyword evidence="9" id="KW-1185">Reference proteome</keyword>
<feature type="transmembrane region" description="Helical" evidence="6">
    <location>
        <begin position="200"/>
        <end position="221"/>
    </location>
</feature>
<feature type="region of interest" description="Disordered" evidence="5">
    <location>
        <begin position="489"/>
        <end position="511"/>
    </location>
</feature>
<feature type="transmembrane region" description="Helical" evidence="6">
    <location>
        <begin position="385"/>
        <end position="403"/>
    </location>
</feature>
<dbReference type="PANTHER" id="PTHR23502">
    <property type="entry name" value="MAJOR FACILITATOR SUPERFAMILY"/>
    <property type="match status" value="1"/>
</dbReference>
<comment type="subcellular location">
    <subcellularLocation>
        <location evidence="1">Membrane</location>
        <topology evidence="1">Multi-pass membrane protein</topology>
    </subcellularLocation>
</comment>
<evidence type="ECO:0000256" key="1">
    <source>
        <dbReference type="ARBA" id="ARBA00004141"/>
    </source>
</evidence>
<feature type="transmembrane region" description="Helical" evidence="6">
    <location>
        <begin position="456"/>
        <end position="476"/>
    </location>
</feature>